<comment type="caution">
    <text evidence="2">The sequence shown here is derived from an EMBL/GenBank/DDBJ whole genome shotgun (WGS) entry which is preliminary data.</text>
</comment>
<proteinExistence type="predicted"/>
<feature type="transmembrane region" description="Helical" evidence="1">
    <location>
        <begin position="109"/>
        <end position="130"/>
    </location>
</feature>
<accession>A0A7V8KSA9</accession>
<protein>
    <submittedName>
        <fullName evidence="2">Uncharacterized protein</fullName>
    </submittedName>
</protein>
<keyword evidence="1" id="KW-0812">Transmembrane</keyword>
<feature type="transmembrane region" description="Helical" evidence="1">
    <location>
        <begin position="183"/>
        <end position="205"/>
    </location>
</feature>
<dbReference type="EMBL" id="JGZJ01000002">
    <property type="protein sequence ID" value="KFI84183.1"/>
    <property type="molecule type" value="Genomic_DNA"/>
</dbReference>
<evidence type="ECO:0000313" key="2">
    <source>
        <dbReference type="EMBL" id="KFI84183.1"/>
    </source>
</evidence>
<keyword evidence="1" id="KW-0472">Membrane</keyword>
<evidence type="ECO:0000313" key="3">
    <source>
        <dbReference type="Proteomes" id="UP000029109"/>
    </source>
</evidence>
<sequence length="248" mass="27837">MAYLYLVHFLILLAFVAVVSYFYKQLNTRAFSHHAGKNFHLGELTVSSPFMALYKRELARFFSCTIYALNSCIVIILLLVISIMSVFYLPDVIMEQLEALGIMSVFETVIPLVVSVLVCICCTTSASLSLEGKSRWIMCSVPVKTITIFKAKILVNLTVILPILWISLILLRFAFPQTTIQTVFLFITPTIYALFISIIGMLLNVKYPRYDWTSEYYAVKGGAVSVLATVGVGLVLSAVPVYLCYFFP</sequence>
<feature type="transmembrane region" description="Helical" evidence="1">
    <location>
        <begin position="151"/>
        <end position="171"/>
    </location>
</feature>
<organism evidence="2 3">
    <name type="scientific">Bifidobacterium pullorum</name>
    <dbReference type="NCBI Taxonomy" id="78448"/>
    <lineage>
        <taxon>Bacteria</taxon>
        <taxon>Bacillati</taxon>
        <taxon>Actinomycetota</taxon>
        <taxon>Actinomycetes</taxon>
        <taxon>Bifidobacteriales</taxon>
        <taxon>Bifidobacteriaceae</taxon>
        <taxon>Bifidobacterium</taxon>
    </lineage>
</organism>
<evidence type="ECO:0000256" key="1">
    <source>
        <dbReference type="SAM" id="Phobius"/>
    </source>
</evidence>
<feature type="transmembrane region" description="Helical" evidence="1">
    <location>
        <begin position="61"/>
        <end position="89"/>
    </location>
</feature>
<name>A0A7V8KSA9_9BIFI</name>
<gene>
    <name evidence="2" type="ORF">BPULL_3016</name>
</gene>
<keyword evidence="1" id="KW-1133">Transmembrane helix</keyword>
<dbReference type="Proteomes" id="UP000029109">
    <property type="component" value="Unassembled WGS sequence"/>
</dbReference>
<reference evidence="2 3" key="1">
    <citation type="submission" date="2014-03" db="EMBL/GenBank/DDBJ databases">
        <title>Genomics of Bifidobacteria.</title>
        <authorList>
            <person name="Ventura M."/>
            <person name="Milani C."/>
            <person name="Lugli G.A."/>
        </authorList>
    </citation>
    <scope>NUCLEOTIDE SEQUENCE [LARGE SCALE GENOMIC DNA]</scope>
    <source>
        <strain evidence="2 3">LMG 21816</strain>
    </source>
</reference>
<feature type="transmembrane region" description="Helical" evidence="1">
    <location>
        <begin position="6"/>
        <end position="23"/>
    </location>
</feature>
<dbReference type="AlphaFoldDB" id="A0A7V8KSA9"/>
<feature type="transmembrane region" description="Helical" evidence="1">
    <location>
        <begin position="217"/>
        <end position="243"/>
    </location>
</feature>